<reference evidence="4" key="1">
    <citation type="journal article" date="2019" name="Int. J. Syst. Evol. Microbiol.">
        <title>The Global Catalogue of Microorganisms (GCM) 10K type strain sequencing project: providing services to taxonomists for standard genome sequencing and annotation.</title>
        <authorList>
            <consortium name="The Broad Institute Genomics Platform"/>
            <consortium name="The Broad Institute Genome Sequencing Center for Infectious Disease"/>
            <person name="Wu L."/>
            <person name="Ma J."/>
        </authorList>
    </citation>
    <scope>NUCLEOTIDE SEQUENCE [LARGE SCALE GENOMIC DNA]</scope>
    <source>
        <strain evidence="4">JCM 17459</strain>
    </source>
</reference>
<evidence type="ECO:0008006" key="5">
    <source>
        <dbReference type="Google" id="ProtNLM"/>
    </source>
</evidence>
<accession>A0ABP8ESE8</accession>
<feature type="transmembrane region" description="Helical" evidence="2">
    <location>
        <begin position="85"/>
        <end position="118"/>
    </location>
</feature>
<feature type="compositionally biased region" description="Gly residues" evidence="1">
    <location>
        <begin position="167"/>
        <end position="180"/>
    </location>
</feature>
<gene>
    <name evidence="3" type="ORF">GCM10022262_10520</name>
</gene>
<sequence>MSTPHETAPGAGAPQTPEPVRRPGSARHLFAMTVLVSELLVVLFATLVAHGLEVADRGLVWGVGGAAMVACAVAAGLLRRGRAGYVLGTAVQVLLIVSGLVVATMYVIGGLFAILWVVSLRVGGRIDTEREERYQAEVAHRAAAGGPTAGPTAGPAGGPTAGPTAGPAGGPTAGPGGGPVDGTSAADR</sequence>
<evidence type="ECO:0000256" key="2">
    <source>
        <dbReference type="SAM" id="Phobius"/>
    </source>
</evidence>
<protein>
    <recommendedName>
        <fullName evidence="5">DUF4233 domain-containing protein</fullName>
    </recommendedName>
</protein>
<comment type="caution">
    <text evidence="3">The sequence shown here is derived from an EMBL/GenBank/DDBJ whole genome shotgun (WGS) entry which is preliminary data.</text>
</comment>
<feature type="compositionally biased region" description="Low complexity" evidence="1">
    <location>
        <begin position="142"/>
        <end position="154"/>
    </location>
</feature>
<keyword evidence="2" id="KW-1133">Transmembrane helix</keyword>
<evidence type="ECO:0000313" key="3">
    <source>
        <dbReference type="EMBL" id="GAA4286693.1"/>
    </source>
</evidence>
<proteinExistence type="predicted"/>
<dbReference type="EMBL" id="BAABBA010000004">
    <property type="protein sequence ID" value="GAA4286693.1"/>
    <property type="molecule type" value="Genomic_DNA"/>
</dbReference>
<dbReference type="RefSeq" id="WP_345038486.1">
    <property type="nucleotide sequence ID" value="NZ_BAABBA010000004.1"/>
</dbReference>
<keyword evidence="2" id="KW-0812">Transmembrane</keyword>
<organism evidence="3 4">
    <name type="scientific">Georgenia daeguensis</name>
    <dbReference type="NCBI Taxonomy" id="908355"/>
    <lineage>
        <taxon>Bacteria</taxon>
        <taxon>Bacillati</taxon>
        <taxon>Actinomycetota</taxon>
        <taxon>Actinomycetes</taxon>
        <taxon>Micrococcales</taxon>
        <taxon>Bogoriellaceae</taxon>
        <taxon>Georgenia</taxon>
    </lineage>
</organism>
<feature type="transmembrane region" description="Helical" evidence="2">
    <location>
        <begin position="58"/>
        <end position="78"/>
    </location>
</feature>
<feature type="region of interest" description="Disordered" evidence="1">
    <location>
        <begin position="137"/>
        <end position="188"/>
    </location>
</feature>
<keyword evidence="4" id="KW-1185">Reference proteome</keyword>
<dbReference type="InterPro" id="IPR025327">
    <property type="entry name" value="DUF4233"/>
</dbReference>
<feature type="transmembrane region" description="Helical" evidence="2">
    <location>
        <begin position="29"/>
        <end position="52"/>
    </location>
</feature>
<keyword evidence="2" id="KW-0472">Membrane</keyword>
<name>A0ABP8ESE8_9MICO</name>
<feature type="region of interest" description="Disordered" evidence="1">
    <location>
        <begin position="1"/>
        <end position="21"/>
    </location>
</feature>
<dbReference type="Pfam" id="PF14017">
    <property type="entry name" value="DUF4233"/>
    <property type="match status" value="1"/>
</dbReference>
<dbReference type="Proteomes" id="UP001499841">
    <property type="component" value="Unassembled WGS sequence"/>
</dbReference>
<evidence type="ECO:0000256" key="1">
    <source>
        <dbReference type="SAM" id="MobiDB-lite"/>
    </source>
</evidence>
<evidence type="ECO:0000313" key="4">
    <source>
        <dbReference type="Proteomes" id="UP001499841"/>
    </source>
</evidence>